<dbReference type="EMBL" id="FN649736">
    <property type="protein sequence ID" value="CBJ29464.1"/>
    <property type="molecule type" value="Genomic_DNA"/>
</dbReference>
<feature type="signal peptide" evidence="3">
    <location>
        <begin position="1"/>
        <end position="20"/>
    </location>
</feature>
<dbReference type="eggNOG" id="KOG2358">
    <property type="taxonomic scope" value="Eukaryota"/>
</dbReference>
<evidence type="ECO:0000256" key="3">
    <source>
        <dbReference type="SAM" id="SignalP"/>
    </source>
</evidence>
<dbReference type="Gene3D" id="3.30.300.130">
    <property type="entry name" value="Fe-S cluster assembly (FSCA)"/>
    <property type="match status" value="1"/>
</dbReference>
<dbReference type="PANTHER" id="PTHR11178:SF15">
    <property type="entry name" value="NIFU-LIKE PROTEIN 1, CHLOROPLASTIC"/>
    <property type="match status" value="1"/>
</dbReference>
<evidence type="ECO:0000313" key="6">
    <source>
        <dbReference type="Proteomes" id="UP000002630"/>
    </source>
</evidence>
<dbReference type="GO" id="GO:0005739">
    <property type="term" value="C:mitochondrion"/>
    <property type="evidence" value="ECO:0007669"/>
    <property type="project" value="TreeGrafter"/>
</dbReference>
<name>D7FKR5_ECTSI</name>
<keyword evidence="6" id="KW-1185">Reference proteome</keyword>
<accession>D7FKR5</accession>
<evidence type="ECO:0000256" key="2">
    <source>
        <dbReference type="SAM" id="MobiDB-lite"/>
    </source>
</evidence>
<feature type="region of interest" description="Disordered" evidence="2">
    <location>
        <begin position="242"/>
        <end position="286"/>
    </location>
</feature>
<evidence type="ECO:0000256" key="1">
    <source>
        <dbReference type="ARBA" id="ARBA00006420"/>
    </source>
</evidence>
<dbReference type="OMA" id="HGFLYGE"/>
<dbReference type="FunFam" id="3.30.300.130:FF:000003">
    <property type="entry name" value="NifU-like protein 3, chloroplastic"/>
    <property type="match status" value="1"/>
</dbReference>
<dbReference type="Proteomes" id="UP000002630">
    <property type="component" value="Linkage Group LG11"/>
</dbReference>
<dbReference type="Pfam" id="PF01106">
    <property type="entry name" value="NifU"/>
    <property type="match status" value="1"/>
</dbReference>
<feature type="domain" description="NIF system FeS cluster assembly NifU C-terminal" evidence="4">
    <location>
        <begin position="348"/>
        <end position="410"/>
    </location>
</feature>
<dbReference type="InterPro" id="IPR001075">
    <property type="entry name" value="NIF_FeS_clus_asmbl_NifU_C"/>
</dbReference>
<dbReference type="InParanoid" id="D7FKR5"/>
<gene>
    <name evidence="5" type="ORF">Esi_0147_0061</name>
</gene>
<dbReference type="PANTHER" id="PTHR11178">
    <property type="entry name" value="IRON-SULFUR CLUSTER SCAFFOLD PROTEIN NFU-RELATED"/>
    <property type="match status" value="1"/>
</dbReference>
<comment type="similarity">
    <text evidence="1">Belongs to the NifU family.</text>
</comment>
<proteinExistence type="inferred from homology"/>
<dbReference type="AlphaFoldDB" id="D7FKR5"/>
<dbReference type="GO" id="GO:0005506">
    <property type="term" value="F:iron ion binding"/>
    <property type="evidence" value="ECO:0007669"/>
    <property type="project" value="InterPro"/>
</dbReference>
<feature type="compositionally biased region" description="Basic and acidic residues" evidence="2">
    <location>
        <begin position="254"/>
        <end position="263"/>
    </location>
</feature>
<sequence length="494" mass="53177">MGRYSASLLVLAVLSLEASSFVFPQLASTAAAVSRSRAPHASRSSSIPHRTAAGRGVVLQSTTDETTETAEEVRLEDRDVPQAHRGLHDFLYSNEEDHGATASDGSVELFDGTQLYEVSKWLKDNAESKHAAVYAVVGKDEKVNFVGVGRNVALSLAAHLAAEGESMVHMLKVRSFKFPKRDKMEALKAQWIEECGSTPVGNIKGSEWATGSKDAQNAMSPAQKEAYEENKLKMRKAIADPGLVEETEQMSSEDIERRKRLESAVEDDDWSSVIDGQTKLTEEPKVEVDAPTATIISPFSSDGMPVGVGPDGMAAPPLPPGIAAPVPDAPPTPPASECNDLEFTLENVDKVLDEVRPYLIADGGNVRVMGVDIDRRVVKLALQGACGSCPSSTTTMKMGIERVLNENFLNMGGVEQVDEASGNAMAEATTAVVEAILEPLRPAMVAMRAKVEVLSVLDGHVKLTYSGHRKVAYGIQMALLDNPLIQSIDFEYVD</sequence>
<dbReference type="InterPro" id="IPR034904">
    <property type="entry name" value="FSCA_dom_sf"/>
</dbReference>
<protein>
    <submittedName>
        <fullName evidence="5">Iron-sulfur cluster assembly protein, similar to nifU</fullName>
    </submittedName>
</protein>
<dbReference type="GO" id="GO:0051536">
    <property type="term" value="F:iron-sulfur cluster binding"/>
    <property type="evidence" value="ECO:0007669"/>
    <property type="project" value="InterPro"/>
</dbReference>
<feature type="compositionally biased region" description="Low complexity" evidence="2">
    <location>
        <begin position="33"/>
        <end position="46"/>
    </location>
</feature>
<reference evidence="5 6" key="1">
    <citation type="journal article" date="2010" name="Nature">
        <title>The Ectocarpus genome and the independent evolution of multicellularity in brown algae.</title>
        <authorList>
            <person name="Cock J.M."/>
            <person name="Sterck L."/>
            <person name="Rouze P."/>
            <person name="Scornet D."/>
            <person name="Allen A.E."/>
            <person name="Amoutzias G."/>
            <person name="Anthouard V."/>
            <person name="Artiguenave F."/>
            <person name="Aury J.M."/>
            <person name="Badger J.H."/>
            <person name="Beszteri B."/>
            <person name="Billiau K."/>
            <person name="Bonnet E."/>
            <person name="Bothwell J.H."/>
            <person name="Bowler C."/>
            <person name="Boyen C."/>
            <person name="Brownlee C."/>
            <person name="Carrano C.J."/>
            <person name="Charrier B."/>
            <person name="Cho G.Y."/>
            <person name="Coelho S.M."/>
            <person name="Collen J."/>
            <person name="Corre E."/>
            <person name="Da Silva C."/>
            <person name="Delage L."/>
            <person name="Delaroque N."/>
            <person name="Dittami S.M."/>
            <person name="Doulbeau S."/>
            <person name="Elias M."/>
            <person name="Farnham G."/>
            <person name="Gachon C.M."/>
            <person name="Gschloessl B."/>
            <person name="Heesch S."/>
            <person name="Jabbari K."/>
            <person name="Jubin C."/>
            <person name="Kawai H."/>
            <person name="Kimura K."/>
            <person name="Kloareg B."/>
            <person name="Kupper F.C."/>
            <person name="Lang D."/>
            <person name="Le Bail A."/>
            <person name="Leblanc C."/>
            <person name="Lerouge P."/>
            <person name="Lohr M."/>
            <person name="Lopez P.J."/>
            <person name="Martens C."/>
            <person name="Maumus F."/>
            <person name="Michel G."/>
            <person name="Miranda-Saavedra D."/>
            <person name="Morales J."/>
            <person name="Moreau H."/>
            <person name="Motomura T."/>
            <person name="Nagasato C."/>
            <person name="Napoli C.A."/>
            <person name="Nelson D.R."/>
            <person name="Nyvall-Collen P."/>
            <person name="Peters A.F."/>
            <person name="Pommier C."/>
            <person name="Potin P."/>
            <person name="Poulain J."/>
            <person name="Quesneville H."/>
            <person name="Read B."/>
            <person name="Rensing S.A."/>
            <person name="Ritter A."/>
            <person name="Rousvoal S."/>
            <person name="Samanta M."/>
            <person name="Samson G."/>
            <person name="Schroeder D.C."/>
            <person name="Segurens B."/>
            <person name="Strittmatter M."/>
            <person name="Tonon T."/>
            <person name="Tregear J.W."/>
            <person name="Valentin K."/>
            <person name="von Dassow P."/>
            <person name="Yamagishi T."/>
            <person name="Van de Peer Y."/>
            <person name="Wincker P."/>
        </authorList>
    </citation>
    <scope>NUCLEOTIDE SEQUENCE [LARGE SCALE GENOMIC DNA]</scope>
    <source>
        <strain evidence="6">Ec32 / CCAP1310/4</strain>
    </source>
</reference>
<evidence type="ECO:0000313" key="5">
    <source>
        <dbReference type="EMBL" id="CBJ29464.1"/>
    </source>
</evidence>
<feature type="chain" id="PRO_5003095662" evidence="3">
    <location>
        <begin position="21"/>
        <end position="494"/>
    </location>
</feature>
<dbReference type="STRING" id="2880.D7FKR5"/>
<dbReference type="GO" id="GO:0009536">
    <property type="term" value="C:plastid"/>
    <property type="evidence" value="ECO:0007669"/>
    <property type="project" value="UniProtKB-ARBA"/>
</dbReference>
<dbReference type="GO" id="GO:0016226">
    <property type="term" value="P:iron-sulfur cluster assembly"/>
    <property type="evidence" value="ECO:0007669"/>
    <property type="project" value="InterPro"/>
</dbReference>
<dbReference type="OrthoDB" id="565552at2759"/>
<evidence type="ECO:0000259" key="4">
    <source>
        <dbReference type="Pfam" id="PF01106"/>
    </source>
</evidence>
<keyword evidence="3" id="KW-0732">Signal</keyword>
<feature type="region of interest" description="Disordered" evidence="2">
    <location>
        <begin position="33"/>
        <end position="54"/>
    </location>
</feature>
<organism evidence="5 6">
    <name type="scientific">Ectocarpus siliculosus</name>
    <name type="common">Brown alga</name>
    <name type="synonym">Conferva siliculosa</name>
    <dbReference type="NCBI Taxonomy" id="2880"/>
    <lineage>
        <taxon>Eukaryota</taxon>
        <taxon>Sar</taxon>
        <taxon>Stramenopiles</taxon>
        <taxon>Ochrophyta</taxon>
        <taxon>PX clade</taxon>
        <taxon>Phaeophyceae</taxon>
        <taxon>Ectocarpales</taxon>
        <taxon>Ectocarpaceae</taxon>
        <taxon>Ectocarpus</taxon>
    </lineage>
</organism>
<dbReference type="EMBL" id="FN648046">
    <property type="protein sequence ID" value="CBJ29464.1"/>
    <property type="molecule type" value="Genomic_DNA"/>
</dbReference>
<dbReference type="SUPFAM" id="SSF117916">
    <property type="entry name" value="Fe-S cluster assembly (FSCA) domain-like"/>
    <property type="match status" value="1"/>
</dbReference>
<feature type="compositionally biased region" description="Acidic residues" evidence="2">
    <location>
        <begin position="243"/>
        <end position="253"/>
    </location>
</feature>
<dbReference type="GO" id="GO:0005198">
    <property type="term" value="F:structural molecule activity"/>
    <property type="evidence" value="ECO:0007669"/>
    <property type="project" value="UniProtKB-ARBA"/>
</dbReference>